<comment type="caution">
    <text evidence="3">The sequence shown here is derived from an EMBL/GenBank/DDBJ whole genome shotgun (WGS) entry which is preliminary data.</text>
</comment>
<dbReference type="Gene3D" id="3.40.710.10">
    <property type="entry name" value="DD-peptidase/beta-lactamase superfamily"/>
    <property type="match status" value="1"/>
</dbReference>
<name>A0ABW8U8G1_9BACT</name>
<dbReference type="RefSeq" id="WP_406800900.1">
    <property type="nucleotide sequence ID" value="NZ_JBEWZF010000003.1"/>
</dbReference>
<keyword evidence="3" id="KW-0378">Hydrolase</keyword>
<accession>A0ABW8U8G1</accession>
<dbReference type="EC" id="3.1.1.103" evidence="3"/>
<evidence type="ECO:0000313" key="4">
    <source>
        <dbReference type="Proteomes" id="UP001623553"/>
    </source>
</evidence>
<dbReference type="InterPro" id="IPR012338">
    <property type="entry name" value="Beta-lactam/transpept-like"/>
</dbReference>
<organism evidence="3 4">
    <name type="scientific">Aquirufa novilacunae</name>
    <dbReference type="NCBI Taxonomy" id="3139305"/>
    <lineage>
        <taxon>Bacteria</taxon>
        <taxon>Pseudomonadati</taxon>
        <taxon>Bacteroidota</taxon>
        <taxon>Cytophagia</taxon>
        <taxon>Cytophagales</taxon>
        <taxon>Flectobacillaceae</taxon>
        <taxon>Aquirufa</taxon>
    </lineage>
</organism>
<dbReference type="Pfam" id="PF00144">
    <property type="entry name" value="Beta-lactamase"/>
    <property type="match status" value="1"/>
</dbReference>
<keyword evidence="4" id="KW-1185">Reference proteome</keyword>
<keyword evidence="1" id="KW-0732">Signal</keyword>
<gene>
    <name evidence="3" type="ORF">AAE961_09900</name>
</gene>
<feature type="domain" description="Beta-lactamase-related" evidence="2">
    <location>
        <begin position="39"/>
        <end position="422"/>
    </location>
</feature>
<dbReference type="GO" id="GO:0016787">
    <property type="term" value="F:hydrolase activity"/>
    <property type="evidence" value="ECO:0007669"/>
    <property type="project" value="UniProtKB-KW"/>
</dbReference>
<dbReference type="SUPFAM" id="SSF56601">
    <property type="entry name" value="beta-lactamase/transpeptidase-like"/>
    <property type="match status" value="1"/>
</dbReference>
<dbReference type="Proteomes" id="UP001623553">
    <property type="component" value="Unassembled WGS sequence"/>
</dbReference>
<sequence length="438" mass="49169">MKKLFLLLFCAINVFAQSGLPTGDPIQACLSKEGIQRVDAFLASQTDKKIIPGSIGMIVRHGKVVYKKAFGKANLETGEAMRTDHLFRMASMSKIITAVAGLKLYERGLFTMDTPLGDILPEFANMQVLIGYDTIKHEFITRPAKNKILMKHVFTHTSGIAYPPFASLGHEAYVKANITFAFPKVKSGLKLAEIIQSAAKLPLTHEPGESWTYGMNLEVLGRVIEKLDGRSFPDFLRQEIFAPLKMNRTYLGVPTEEWKNVTQVYTRKSNGQLGIYTDQVGRDLMGFSTETSMDFWKDTNTQLAMGGTDVMSNVDDYARFFQMLLNYGELDGARILSKKTVEMIEKPLFDVATKDGVAMGVTGRSQFKAGVTVYVYPEEQAKFETISAGSYFWLGYFGTQFWIDRKEDMFSMVFMQLAPELTGHNGKYRHLVWGSIAK</sequence>
<protein>
    <submittedName>
        <fullName evidence="3">Serine hydrolase domain-containing protein</fullName>
        <ecNumber evidence="3">3.1.1.103</ecNumber>
    </submittedName>
</protein>
<proteinExistence type="predicted"/>
<evidence type="ECO:0000259" key="2">
    <source>
        <dbReference type="Pfam" id="PF00144"/>
    </source>
</evidence>
<feature type="chain" id="PRO_5047189101" evidence="1">
    <location>
        <begin position="17"/>
        <end position="438"/>
    </location>
</feature>
<reference evidence="3 4" key="1">
    <citation type="submission" date="2024-07" db="EMBL/GenBank/DDBJ databases">
        <authorList>
            <person name="Pitt A."/>
            <person name="Hahn M.W."/>
        </authorList>
    </citation>
    <scope>NUCLEOTIDE SEQUENCE [LARGE SCALE GENOMIC DNA]</scope>
    <source>
        <strain evidence="3 4">2-BAHN-186B</strain>
    </source>
</reference>
<dbReference type="InterPro" id="IPR050789">
    <property type="entry name" value="Diverse_Enzym_Activities"/>
</dbReference>
<evidence type="ECO:0000256" key="1">
    <source>
        <dbReference type="SAM" id="SignalP"/>
    </source>
</evidence>
<dbReference type="EMBL" id="JBEWZF010000003">
    <property type="protein sequence ID" value="MFL0299182.1"/>
    <property type="molecule type" value="Genomic_DNA"/>
</dbReference>
<dbReference type="PANTHER" id="PTHR43283:SF3">
    <property type="entry name" value="BETA-LACTAMASE FAMILY PROTEIN (AFU_ORTHOLOGUE AFUA_5G07500)"/>
    <property type="match status" value="1"/>
</dbReference>
<feature type="signal peptide" evidence="1">
    <location>
        <begin position="1"/>
        <end position="16"/>
    </location>
</feature>
<evidence type="ECO:0000313" key="3">
    <source>
        <dbReference type="EMBL" id="MFL0299182.1"/>
    </source>
</evidence>
<dbReference type="PANTHER" id="PTHR43283">
    <property type="entry name" value="BETA-LACTAMASE-RELATED"/>
    <property type="match status" value="1"/>
</dbReference>
<dbReference type="InterPro" id="IPR001466">
    <property type="entry name" value="Beta-lactam-related"/>
</dbReference>